<dbReference type="PANTHER" id="PTHR43861">
    <property type="entry name" value="TRANS-ACONITATE 2-METHYLTRANSFERASE-RELATED"/>
    <property type="match status" value="1"/>
</dbReference>
<comment type="caution">
    <text evidence="2">The sequence shown here is derived from an EMBL/GenBank/DDBJ whole genome shotgun (WGS) entry which is preliminary data.</text>
</comment>
<dbReference type="InterPro" id="IPR029063">
    <property type="entry name" value="SAM-dependent_MTases_sf"/>
</dbReference>
<reference evidence="2 3" key="1">
    <citation type="submission" date="2020-06" db="EMBL/GenBank/DDBJ databases">
        <title>Altererythrobacter lutimaris sp. nov., a marine bacterium isolated from a tidal flat.</title>
        <authorList>
            <person name="Kim D."/>
            <person name="Yoo Y."/>
            <person name="Kim J.-J."/>
        </authorList>
    </citation>
    <scope>NUCLEOTIDE SEQUENCE [LARGE SCALE GENOMIC DNA]</scope>
    <source>
        <strain evidence="2 3">JGD-16</strain>
    </source>
</reference>
<gene>
    <name evidence="2" type="ORF">HUO12_03270</name>
</gene>
<dbReference type="AlphaFoldDB" id="A0A850H7Q6"/>
<protein>
    <submittedName>
        <fullName evidence="2">Class I SAM-dependent methyltransferase</fullName>
    </submittedName>
</protein>
<sequence>MPVSRDEVVNAYRFILGREPESEEVVSKGMAHSEFASLRDAFLDSSEFRGSLATRGTPPPIGRFFDAQSHGTDIACTEAQMSQMLARISSAWQEFGRTEPHWSVLTSEKFKKDNIQDNIDDFYASGVKSVDRDFNFLRRSNRPLSFRKGLDFGCGVGRLTLALSPYCESVVGIDISPPHIKLANEQAELRSVANVEFRVLEQLDELSRLEPFDLILSKIVLQHNPPPIMAAILRHLLTALAEGGSAIIQMPSYKATQEFTVDEYLRSEPPKMEMNALPQQFIFEIIDQAGCRCLEIREDNETGALRGVSQTFAITKK</sequence>
<dbReference type="Gene3D" id="3.40.50.150">
    <property type="entry name" value="Vaccinia Virus protein VP39"/>
    <property type="match status" value="1"/>
</dbReference>
<dbReference type="Proteomes" id="UP000546031">
    <property type="component" value="Unassembled WGS sequence"/>
</dbReference>
<feature type="domain" description="Methyltransferase" evidence="1">
    <location>
        <begin position="150"/>
        <end position="258"/>
    </location>
</feature>
<dbReference type="CDD" id="cd02440">
    <property type="entry name" value="AdoMet_MTases"/>
    <property type="match status" value="1"/>
</dbReference>
<dbReference type="InterPro" id="IPR025714">
    <property type="entry name" value="Methyltranfer_dom"/>
</dbReference>
<proteinExistence type="predicted"/>
<keyword evidence="3" id="KW-1185">Reference proteome</keyword>
<dbReference type="SUPFAM" id="SSF53335">
    <property type="entry name" value="S-adenosyl-L-methionine-dependent methyltransferases"/>
    <property type="match status" value="1"/>
</dbReference>
<dbReference type="Pfam" id="PF13847">
    <property type="entry name" value="Methyltransf_31"/>
    <property type="match status" value="1"/>
</dbReference>
<dbReference type="GO" id="GO:0008168">
    <property type="term" value="F:methyltransferase activity"/>
    <property type="evidence" value="ECO:0007669"/>
    <property type="project" value="UniProtKB-KW"/>
</dbReference>
<evidence type="ECO:0000313" key="3">
    <source>
        <dbReference type="Proteomes" id="UP000546031"/>
    </source>
</evidence>
<dbReference type="EMBL" id="JABWTA010000001">
    <property type="protein sequence ID" value="NVE93913.1"/>
    <property type="molecule type" value="Genomic_DNA"/>
</dbReference>
<keyword evidence="2" id="KW-0489">Methyltransferase</keyword>
<evidence type="ECO:0000313" key="2">
    <source>
        <dbReference type="EMBL" id="NVE93913.1"/>
    </source>
</evidence>
<keyword evidence="2" id="KW-0808">Transferase</keyword>
<accession>A0A850H7Q6</accession>
<dbReference type="GO" id="GO:0032259">
    <property type="term" value="P:methylation"/>
    <property type="evidence" value="ECO:0007669"/>
    <property type="project" value="UniProtKB-KW"/>
</dbReference>
<organism evidence="2 3">
    <name type="scientific">Altererythrobacter lutimaris</name>
    <dbReference type="NCBI Taxonomy" id="2743979"/>
    <lineage>
        <taxon>Bacteria</taxon>
        <taxon>Pseudomonadati</taxon>
        <taxon>Pseudomonadota</taxon>
        <taxon>Alphaproteobacteria</taxon>
        <taxon>Sphingomonadales</taxon>
        <taxon>Erythrobacteraceae</taxon>
        <taxon>Altererythrobacter</taxon>
    </lineage>
</organism>
<name>A0A850H7Q6_9SPHN</name>
<evidence type="ECO:0000259" key="1">
    <source>
        <dbReference type="Pfam" id="PF13847"/>
    </source>
</evidence>